<dbReference type="AlphaFoldDB" id="A0A2S6GPK5"/>
<accession>A0A2S6GPK5</accession>
<proteinExistence type="predicted"/>
<evidence type="ECO:0000256" key="1">
    <source>
        <dbReference type="SAM" id="MobiDB-lite"/>
    </source>
</evidence>
<gene>
    <name evidence="2" type="ORF">CLV40_108123</name>
</gene>
<sequence length="59" mass="6287">MVATVTEPQTRRTGASGGKTVRTSVDSFLDSLRVKTNPNTPRAYNGVLDRVAAPVRLGT</sequence>
<keyword evidence="3" id="KW-1185">Reference proteome</keyword>
<evidence type="ECO:0000313" key="3">
    <source>
        <dbReference type="Proteomes" id="UP000239203"/>
    </source>
</evidence>
<dbReference type="EMBL" id="PTIX01000008">
    <property type="protein sequence ID" value="PPK67126.1"/>
    <property type="molecule type" value="Genomic_DNA"/>
</dbReference>
<comment type="caution">
    <text evidence="2">The sequence shown here is derived from an EMBL/GenBank/DDBJ whole genome shotgun (WGS) entry which is preliminary data.</text>
</comment>
<name>A0A2S6GPK5_9PSEU</name>
<protein>
    <submittedName>
        <fullName evidence="2">Uncharacterized protein</fullName>
    </submittedName>
</protein>
<feature type="region of interest" description="Disordered" evidence="1">
    <location>
        <begin position="1"/>
        <end position="22"/>
    </location>
</feature>
<dbReference type="Proteomes" id="UP000239203">
    <property type="component" value="Unassembled WGS sequence"/>
</dbReference>
<feature type="compositionally biased region" description="Polar residues" evidence="1">
    <location>
        <begin position="1"/>
        <end position="13"/>
    </location>
</feature>
<organism evidence="2 3">
    <name type="scientific">Actinokineospora auranticolor</name>
    <dbReference type="NCBI Taxonomy" id="155976"/>
    <lineage>
        <taxon>Bacteria</taxon>
        <taxon>Bacillati</taxon>
        <taxon>Actinomycetota</taxon>
        <taxon>Actinomycetes</taxon>
        <taxon>Pseudonocardiales</taxon>
        <taxon>Pseudonocardiaceae</taxon>
        <taxon>Actinokineospora</taxon>
    </lineage>
</organism>
<evidence type="ECO:0000313" key="2">
    <source>
        <dbReference type="EMBL" id="PPK67126.1"/>
    </source>
</evidence>
<reference evidence="2 3" key="1">
    <citation type="submission" date="2018-02" db="EMBL/GenBank/DDBJ databases">
        <title>Genomic Encyclopedia of Archaeal and Bacterial Type Strains, Phase II (KMG-II): from individual species to whole genera.</title>
        <authorList>
            <person name="Goeker M."/>
        </authorList>
    </citation>
    <scope>NUCLEOTIDE SEQUENCE [LARGE SCALE GENOMIC DNA]</scope>
    <source>
        <strain evidence="2 3">YU 961-1</strain>
    </source>
</reference>